<dbReference type="GO" id="GO:0051315">
    <property type="term" value="P:attachment of mitotic spindle microtubules to kinetochore"/>
    <property type="evidence" value="ECO:0007669"/>
    <property type="project" value="TreeGrafter"/>
</dbReference>
<evidence type="ECO:0000256" key="12">
    <source>
        <dbReference type="SAM" id="Coils"/>
    </source>
</evidence>
<dbReference type="PANTHER" id="PTHR21650:SF2">
    <property type="entry name" value="KINETOCHORE PROTEIN NUF2"/>
    <property type="match status" value="1"/>
</dbReference>
<evidence type="ECO:0000256" key="9">
    <source>
        <dbReference type="ARBA" id="ARBA00023242"/>
    </source>
</evidence>
<organism evidence="14 15">
    <name type="scientific">Fistulifera solaris</name>
    <name type="common">Oleaginous diatom</name>
    <dbReference type="NCBI Taxonomy" id="1519565"/>
    <lineage>
        <taxon>Eukaryota</taxon>
        <taxon>Sar</taxon>
        <taxon>Stramenopiles</taxon>
        <taxon>Ochrophyta</taxon>
        <taxon>Bacillariophyta</taxon>
        <taxon>Bacillariophyceae</taxon>
        <taxon>Bacillariophycidae</taxon>
        <taxon>Naviculales</taxon>
        <taxon>Naviculaceae</taxon>
        <taxon>Fistulifera</taxon>
    </lineage>
</organism>
<keyword evidence="11" id="KW-0137">Centromere</keyword>
<dbReference type="Gene3D" id="1.10.418.60">
    <property type="entry name" value="Ncd80 complex, Nuf2 subunit"/>
    <property type="match status" value="1"/>
</dbReference>
<keyword evidence="5" id="KW-0132">Cell division</keyword>
<evidence type="ECO:0000256" key="7">
    <source>
        <dbReference type="ARBA" id="ARBA00022838"/>
    </source>
</evidence>
<gene>
    <name evidence="14" type="ORF">FisN_10Lh113</name>
</gene>
<protein>
    <submittedName>
        <fullName evidence="14">Kinetochore protein Nuf2</fullName>
    </submittedName>
</protein>
<dbReference type="PANTHER" id="PTHR21650">
    <property type="entry name" value="MEMBRALIN/KINETOCHORE PROTEIN NUF2"/>
    <property type="match status" value="1"/>
</dbReference>
<evidence type="ECO:0000256" key="6">
    <source>
        <dbReference type="ARBA" id="ARBA00022776"/>
    </source>
</evidence>
<dbReference type="Pfam" id="PF03800">
    <property type="entry name" value="Nuf2"/>
    <property type="match status" value="1"/>
</dbReference>
<evidence type="ECO:0000259" key="13">
    <source>
        <dbReference type="Pfam" id="PF03800"/>
    </source>
</evidence>
<dbReference type="InterPro" id="IPR005549">
    <property type="entry name" value="Kinetochore_Nuf2_N"/>
</dbReference>
<proteinExistence type="inferred from homology"/>
<name>A0A1Z5JTA1_FISSO</name>
<dbReference type="GO" id="GO:0031262">
    <property type="term" value="C:Ndc80 complex"/>
    <property type="evidence" value="ECO:0007669"/>
    <property type="project" value="InterPro"/>
</dbReference>
<keyword evidence="8 12" id="KW-0175">Coiled coil</keyword>
<dbReference type="GO" id="GO:0051383">
    <property type="term" value="P:kinetochore organization"/>
    <property type="evidence" value="ECO:0007669"/>
    <property type="project" value="TreeGrafter"/>
</dbReference>
<evidence type="ECO:0000256" key="3">
    <source>
        <dbReference type="ARBA" id="ARBA00005498"/>
    </source>
</evidence>
<comment type="caution">
    <text evidence="14">The sequence shown here is derived from an EMBL/GenBank/DDBJ whole genome shotgun (WGS) entry which is preliminary data.</text>
</comment>
<evidence type="ECO:0000256" key="8">
    <source>
        <dbReference type="ARBA" id="ARBA00023054"/>
    </source>
</evidence>
<dbReference type="EMBL" id="BDSP01000114">
    <property type="protein sequence ID" value="GAX17255.1"/>
    <property type="molecule type" value="Genomic_DNA"/>
</dbReference>
<dbReference type="InterPro" id="IPR038275">
    <property type="entry name" value="Nuf2_N_sf"/>
</dbReference>
<feature type="coiled-coil region" evidence="12">
    <location>
        <begin position="405"/>
        <end position="432"/>
    </location>
</feature>
<sequence length="454" mass="52828">MDLTTSSAPAMIFPVLKNSNILECLEELGIDFSKTELLEPAKHREKLRQVFTQLLWLCAGKTEEDFEKPLNFSANKVAYPDLHDGNFNEWNFFEALQQLMSVCGYYEFSWRDLYHPEPKRLRFQLSAIINLAKFRESQLQIYAELREPRDHMIANLEELKEENAKLHALLEEKEQDSAFKSQEMQEVINECEELELEITRKNRQQAAAREEAAVLKKQANELADQLTTAGWALEEAQAEEENLRHRIVSSPDRRMSQVAHRREQVQQIKDEAQQLEKEIGECKGMIVRAMALKQDVKSATEKLNDVEQIAMQQSDLENECKTSCTQFHANEKRRSETQQAIILAERELNRVQEMAVHQKQQQQVQQQAVQEAIDAAKASLLQVEKDRRLDMSRVQAGEAEVLHLQTLLEKKREEMEATHRAMRDELEQTAALYFDRLEKRCQTLETVVLHNHES</sequence>
<evidence type="ECO:0000256" key="10">
    <source>
        <dbReference type="ARBA" id="ARBA00023306"/>
    </source>
</evidence>
<evidence type="ECO:0000256" key="5">
    <source>
        <dbReference type="ARBA" id="ARBA00022618"/>
    </source>
</evidence>
<keyword evidence="9" id="KW-0539">Nucleus</keyword>
<keyword evidence="4" id="KW-0158">Chromosome</keyword>
<keyword evidence="7" id="KW-0995">Kinetochore</keyword>
<comment type="similarity">
    <text evidence="3">Belongs to the NUF2 family.</text>
</comment>
<feature type="coiled-coil region" evidence="12">
    <location>
        <begin position="142"/>
        <end position="225"/>
    </location>
</feature>
<feature type="coiled-coil region" evidence="12">
    <location>
        <begin position="258"/>
        <end position="309"/>
    </location>
</feature>
<keyword evidence="6" id="KW-0498">Mitosis</keyword>
<dbReference type="OrthoDB" id="8194677at2759"/>
<dbReference type="GO" id="GO:0005634">
    <property type="term" value="C:nucleus"/>
    <property type="evidence" value="ECO:0007669"/>
    <property type="project" value="UniProtKB-SubCell"/>
</dbReference>
<evidence type="ECO:0000256" key="11">
    <source>
        <dbReference type="ARBA" id="ARBA00023328"/>
    </source>
</evidence>
<evidence type="ECO:0000313" key="14">
    <source>
        <dbReference type="EMBL" id="GAX17255.1"/>
    </source>
</evidence>
<dbReference type="AlphaFoldDB" id="A0A1Z5JTA1"/>
<feature type="domain" description="Kinetochore protein Nuf2 N-terminal" evidence="13">
    <location>
        <begin position="11"/>
        <end position="146"/>
    </location>
</feature>
<reference evidence="14 15" key="1">
    <citation type="journal article" date="2015" name="Plant Cell">
        <title>Oil accumulation by the oleaginous diatom Fistulifera solaris as revealed by the genome and transcriptome.</title>
        <authorList>
            <person name="Tanaka T."/>
            <person name="Maeda Y."/>
            <person name="Veluchamy A."/>
            <person name="Tanaka M."/>
            <person name="Abida H."/>
            <person name="Marechal E."/>
            <person name="Bowler C."/>
            <person name="Muto M."/>
            <person name="Sunaga Y."/>
            <person name="Tanaka M."/>
            <person name="Yoshino T."/>
            <person name="Taniguchi T."/>
            <person name="Fukuda Y."/>
            <person name="Nemoto M."/>
            <person name="Matsumoto M."/>
            <person name="Wong P.S."/>
            <person name="Aburatani S."/>
            <person name="Fujibuchi W."/>
        </authorList>
    </citation>
    <scope>NUCLEOTIDE SEQUENCE [LARGE SCALE GENOMIC DNA]</scope>
    <source>
        <strain evidence="14 15">JPCC DA0580</strain>
    </source>
</reference>
<dbReference type="Proteomes" id="UP000198406">
    <property type="component" value="Unassembled WGS sequence"/>
</dbReference>
<keyword evidence="10" id="KW-0131">Cell cycle</keyword>
<dbReference type="GO" id="GO:0007052">
    <property type="term" value="P:mitotic spindle organization"/>
    <property type="evidence" value="ECO:0007669"/>
    <property type="project" value="TreeGrafter"/>
</dbReference>
<evidence type="ECO:0000256" key="2">
    <source>
        <dbReference type="ARBA" id="ARBA00004629"/>
    </source>
</evidence>
<evidence type="ECO:0000313" key="15">
    <source>
        <dbReference type="Proteomes" id="UP000198406"/>
    </source>
</evidence>
<evidence type="ECO:0000256" key="4">
    <source>
        <dbReference type="ARBA" id="ARBA00022454"/>
    </source>
</evidence>
<dbReference type="GO" id="GO:0051301">
    <property type="term" value="P:cell division"/>
    <property type="evidence" value="ECO:0007669"/>
    <property type="project" value="UniProtKB-KW"/>
</dbReference>
<comment type="subcellular location">
    <subcellularLocation>
        <location evidence="2">Chromosome</location>
        <location evidence="2">Centromere</location>
        <location evidence="2">Kinetochore</location>
    </subcellularLocation>
    <subcellularLocation>
        <location evidence="1">Nucleus</location>
    </subcellularLocation>
</comment>
<dbReference type="InParanoid" id="A0A1Z5JTA1"/>
<accession>A0A1Z5JTA1</accession>
<dbReference type="GO" id="GO:0044877">
    <property type="term" value="F:protein-containing complex binding"/>
    <property type="evidence" value="ECO:0007669"/>
    <property type="project" value="TreeGrafter"/>
</dbReference>
<evidence type="ECO:0000256" key="1">
    <source>
        <dbReference type="ARBA" id="ARBA00004123"/>
    </source>
</evidence>
<dbReference type="GO" id="GO:0045132">
    <property type="term" value="P:meiotic chromosome segregation"/>
    <property type="evidence" value="ECO:0007669"/>
    <property type="project" value="TreeGrafter"/>
</dbReference>
<keyword evidence="15" id="KW-1185">Reference proteome</keyword>